<dbReference type="Proteomes" id="UP000742934">
    <property type="component" value="Unassembled WGS sequence"/>
</dbReference>
<name>A0A9Q2WC71_9ENTR</name>
<proteinExistence type="predicted"/>
<sequence>MKILVRISARNDYDVYPLFMVRCDGMNEEEVQTAIQRILVEYTGHDADSVFVDEDGVCWHNGCCWYVDETRPISEEDAEHLQRILGISTYE</sequence>
<dbReference type="AlphaFoldDB" id="A0A9Q2WC71"/>
<accession>A0A9Q2WC71</accession>
<comment type="caution">
    <text evidence="1">The sequence shown here is derived from an EMBL/GenBank/DDBJ whole genome shotgun (WGS) entry which is preliminary data.</text>
</comment>
<gene>
    <name evidence="1" type="ORF">KK080_15835</name>
</gene>
<protein>
    <submittedName>
        <fullName evidence="1">Uncharacterized protein</fullName>
    </submittedName>
</protein>
<evidence type="ECO:0000313" key="1">
    <source>
        <dbReference type="EMBL" id="MBT1778271.1"/>
    </source>
</evidence>
<dbReference type="EMBL" id="JAHEVK010000019">
    <property type="protein sequence ID" value="MBT1778271.1"/>
    <property type="molecule type" value="Genomic_DNA"/>
</dbReference>
<organism evidence="1 2">
    <name type="scientific">Enterobacter hormaechei subsp. hoffmannii</name>
    <dbReference type="NCBI Taxonomy" id="1812934"/>
    <lineage>
        <taxon>Bacteria</taxon>
        <taxon>Pseudomonadati</taxon>
        <taxon>Pseudomonadota</taxon>
        <taxon>Gammaproteobacteria</taxon>
        <taxon>Enterobacterales</taxon>
        <taxon>Enterobacteriaceae</taxon>
        <taxon>Enterobacter</taxon>
        <taxon>Enterobacter cloacae complex</taxon>
    </lineage>
</organism>
<reference evidence="1" key="1">
    <citation type="submission" date="2021-05" db="EMBL/GenBank/DDBJ databases">
        <title>The batch submission of Enterobacter spp. strains.</title>
        <authorList>
            <person name="Wei L."/>
            <person name="Wang C."/>
            <person name="Feng Y."/>
            <person name="Zong Z."/>
        </authorList>
    </citation>
    <scope>NUCLEOTIDE SEQUENCE</scope>
    <source>
        <strain evidence="1">090086</strain>
    </source>
</reference>
<evidence type="ECO:0000313" key="2">
    <source>
        <dbReference type="Proteomes" id="UP000742934"/>
    </source>
</evidence>